<sequence>MARKRSAGVVCFMRPADWAGERAGQLTTVTASNIAIVDETTNTDPSTHFVGAGCSNQCAPSGLLGLPTSGKQKILESGGVLGGADGVADTSKGRDNPDSNLPNPKSPTAQRPCFCWVTPLRILT</sequence>
<name>S8A7G3_DACHA</name>
<protein>
    <submittedName>
        <fullName evidence="2">Uncharacterized protein</fullName>
    </submittedName>
</protein>
<evidence type="ECO:0000313" key="3">
    <source>
        <dbReference type="Proteomes" id="UP000015100"/>
    </source>
</evidence>
<gene>
    <name evidence="2" type="ORF">H072_7495</name>
</gene>
<dbReference type="AlphaFoldDB" id="S8A7G3"/>
<proteinExistence type="predicted"/>
<feature type="compositionally biased region" description="Polar residues" evidence="1">
    <location>
        <begin position="98"/>
        <end position="109"/>
    </location>
</feature>
<reference evidence="3" key="2">
    <citation type="submission" date="2013-04" db="EMBL/GenBank/DDBJ databases">
        <title>Genomic mechanisms accounting for the adaptation to parasitism in nematode-trapping fungi.</title>
        <authorList>
            <person name="Ahren D.G."/>
        </authorList>
    </citation>
    <scope>NUCLEOTIDE SEQUENCE [LARGE SCALE GENOMIC DNA]</scope>
    <source>
        <strain evidence="3">CBS 200.50</strain>
    </source>
</reference>
<reference evidence="2 3" key="1">
    <citation type="journal article" date="2013" name="PLoS Genet.">
        <title>Genomic mechanisms accounting for the adaptation to parasitism in nematode-trapping fungi.</title>
        <authorList>
            <person name="Meerupati T."/>
            <person name="Andersson K.M."/>
            <person name="Friman E."/>
            <person name="Kumar D."/>
            <person name="Tunlid A."/>
            <person name="Ahren D."/>
        </authorList>
    </citation>
    <scope>NUCLEOTIDE SEQUENCE [LARGE SCALE GENOMIC DNA]</scope>
    <source>
        <strain evidence="2 3">CBS 200.50</strain>
    </source>
</reference>
<keyword evidence="3" id="KW-1185">Reference proteome</keyword>
<organism evidence="2 3">
    <name type="scientific">Dactylellina haptotyla (strain CBS 200.50)</name>
    <name type="common">Nematode-trapping fungus</name>
    <name type="synonym">Monacrosporium haptotylum</name>
    <dbReference type="NCBI Taxonomy" id="1284197"/>
    <lineage>
        <taxon>Eukaryota</taxon>
        <taxon>Fungi</taxon>
        <taxon>Dikarya</taxon>
        <taxon>Ascomycota</taxon>
        <taxon>Pezizomycotina</taxon>
        <taxon>Orbiliomycetes</taxon>
        <taxon>Orbiliales</taxon>
        <taxon>Orbiliaceae</taxon>
        <taxon>Dactylellina</taxon>
    </lineage>
</organism>
<dbReference type="Proteomes" id="UP000015100">
    <property type="component" value="Unassembled WGS sequence"/>
</dbReference>
<feature type="region of interest" description="Disordered" evidence="1">
    <location>
        <begin position="77"/>
        <end position="111"/>
    </location>
</feature>
<accession>S8A7G3</accession>
<dbReference type="HOGENOM" id="CLU_2003827_0_0_1"/>
<comment type="caution">
    <text evidence="2">The sequence shown here is derived from an EMBL/GenBank/DDBJ whole genome shotgun (WGS) entry which is preliminary data.</text>
</comment>
<evidence type="ECO:0000256" key="1">
    <source>
        <dbReference type="SAM" id="MobiDB-lite"/>
    </source>
</evidence>
<evidence type="ECO:0000313" key="2">
    <source>
        <dbReference type="EMBL" id="EPS38774.1"/>
    </source>
</evidence>
<dbReference type="EMBL" id="AQGS01000531">
    <property type="protein sequence ID" value="EPS38774.1"/>
    <property type="molecule type" value="Genomic_DNA"/>
</dbReference>